<comment type="caution">
    <text evidence="2">The sequence shown here is derived from an EMBL/GenBank/DDBJ whole genome shotgun (WGS) entry which is preliminary data.</text>
</comment>
<evidence type="ECO:0000256" key="1">
    <source>
        <dbReference type="SAM" id="MobiDB-lite"/>
    </source>
</evidence>
<protein>
    <submittedName>
        <fullName evidence="2">Uncharacterized protein</fullName>
    </submittedName>
</protein>
<dbReference type="EMBL" id="JANIIK010000043">
    <property type="protein sequence ID" value="KAJ3605673.1"/>
    <property type="molecule type" value="Genomic_DNA"/>
</dbReference>
<organism evidence="2 3">
    <name type="scientific">Muraenolepis orangiensis</name>
    <name type="common">Patagonian moray cod</name>
    <dbReference type="NCBI Taxonomy" id="630683"/>
    <lineage>
        <taxon>Eukaryota</taxon>
        <taxon>Metazoa</taxon>
        <taxon>Chordata</taxon>
        <taxon>Craniata</taxon>
        <taxon>Vertebrata</taxon>
        <taxon>Euteleostomi</taxon>
        <taxon>Actinopterygii</taxon>
        <taxon>Neopterygii</taxon>
        <taxon>Teleostei</taxon>
        <taxon>Neoteleostei</taxon>
        <taxon>Acanthomorphata</taxon>
        <taxon>Zeiogadaria</taxon>
        <taxon>Gadariae</taxon>
        <taxon>Gadiformes</taxon>
        <taxon>Muraenolepidoidei</taxon>
        <taxon>Muraenolepididae</taxon>
        <taxon>Muraenolepis</taxon>
    </lineage>
</organism>
<evidence type="ECO:0000313" key="3">
    <source>
        <dbReference type="Proteomes" id="UP001148018"/>
    </source>
</evidence>
<dbReference type="OrthoDB" id="1394818at2759"/>
<accession>A0A9Q0EHG5</accession>
<evidence type="ECO:0000313" key="2">
    <source>
        <dbReference type="EMBL" id="KAJ3605673.1"/>
    </source>
</evidence>
<dbReference type="AlphaFoldDB" id="A0A9Q0EHG5"/>
<proteinExistence type="predicted"/>
<reference evidence="2" key="1">
    <citation type="submission" date="2022-07" db="EMBL/GenBank/DDBJ databases">
        <title>Chromosome-level genome of Muraenolepis orangiensis.</title>
        <authorList>
            <person name="Kim J."/>
        </authorList>
    </citation>
    <scope>NUCLEOTIDE SEQUENCE</scope>
    <source>
        <strain evidence="2">KU_S4_2022</strain>
        <tissue evidence="2">Muscle</tissue>
    </source>
</reference>
<keyword evidence="3" id="KW-1185">Reference proteome</keyword>
<dbReference type="Proteomes" id="UP001148018">
    <property type="component" value="Unassembled WGS sequence"/>
</dbReference>
<name>A0A9Q0EHG5_9TELE</name>
<gene>
    <name evidence="2" type="ORF">NHX12_027718</name>
</gene>
<feature type="region of interest" description="Disordered" evidence="1">
    <location>
        <begin position="21"/>
        <end position="43"/>
    </location>
</feature>
<sequence>MEASVDVYLFGPYGKPFKRTIPPAMSDEGCPSPPPPKQSTIMSPQEAATGKKAQWSQLEITGGFSTVNGPLWTH</sequence>